<gene>
    <name evidence="1" type="ORF">KIW84_040761</name>
</gene>
<proteinExistence type="predicted"/>
<dbReference type="Gramene" id="Psat04G0076100-T1">
    <property type="protein sequence ID" value="KAI5415445.1"/>
    <property type="gene ID" value="KIW84_040761"/>
</dbReference>
<comment type="caution">
    <text evidence="1">The sequence shown here is derived from an EMBL/GenBank/DDBJ whole genome shotgun (WGS) entry which is preliminary data.</text>
</comment>
<sequence>MSFPQKSQQPTNTAKPFPTLAAQIFSTIVLPIKKIDLDGQIILVDVISLKGRYGFPCWFMRVRGQPVLDERLKSIRKGKSGDANVNKSKEFCKLLHYAQYDLPVNFRALTCNVGKLVNNSETQRKAKELVFTWKNPQNSNRTRIGNAFASGTVQSASLKNFPESKNGVLQQQCHYLDISLSQASPTPAFASEFPTKEFAHGISLAAESSNSAHIAAASTSSHLEVHGSSNS</sequence>
<dbReference type="PANTHER" id="PTHR46548:SF1">
    <property type="entry name" value="BAH AND TFIIS DOMAIN-CONTAINING PROTEIN-RELATED"/>
    <property type="match status" value="1"/>
</dbReference>
<protein>
    <submittedName>
        <fullName evidence="1">Uncharacterized protein</fullName>
    </submittedName>
</protein>
<evidence type="ECO:0000313" key="1">
    <source>
        <dbReference type="EMBL" id="KAI5415445.1"/>
    </source>
</evidence>
<dbReference type="PANTHER" id="PTHR46548">
    <property type="entry name" value="BAH AND TFIIS DOMAIN-CONTAINING PROTEIN-RELATED"/>
    <property type="match status" value="1"/>
</dbReference>
<dbReference type="AlphaFoldDB" id="A0A9D5AR89"/>
<evidence type="ECO:0000313" key="2">
    <source>
        <dbReference type="Proteomes" id="UP001058974"/>
    </source>
</evidence>
<reference evidence="1 2" key="1">
    <citation type="journal article" date="2022" name="Nat. Genet.">
        <title>Improved pea reference genome and pan-genome highlight genomic features and evolutionary characteristics.</title>
        <authorList>
            <person name="Yang T."/>
            <person name="Liu R."/>
            <person name="Luo Y."/>
            <person name="Hu S."/>
            <person name="Wang D."/>
            <person name="Wang C."/>
            <person name="Pandey M.K."/>
            <person name="Ge S."/>
            <person name="Xu Q."/>
            <person name="Li N."/>
            <person name="Li G."/>
            <person name="Huang Y."/>
            <person name="Saxena R.K."/>
            <person name="Ji Y."/>
            <person name="Li M."/>
            <person name="Yan X."/>
            <person name="He Y."/>
            <person name="Liu Y."/>
            <person name="Wang X."/>
            <person name="Xiang C."/>
            <person name="Varshney R.K."/>
            <person name="Ding H."/>
            <person name="Gao S."/>
            <person name="Zong X."/>
        </authorList>
    </citation>
    <scope>NUCLEOTIDE SEQUENCE [LARGE SCALE GENOMIC DNA]</scope>
    <source>
        <strain evidence="1 2">cv. Zhongwan 6</strain>
    </source>
</reference>
<keyword evidence="2" id="KW-1185">Reference proteome</keyword>
<name>A0A9D5AR89_PEA</name>
<dbReference type="Proteomes" id="UP001058974">
    <property type="component" value="Chromosome 4"/>
</dbReference>
<dbReference type="EMBL" id="JAMSHJ010000004">
    <property type="protein sequence ID" value="KAI5415445.1"/>
    <property type="molecule type" value="Genomic_DNA"/>
</dbReference>
<accession>A0A9D5AR89</accession>
<organism evidence="1 2">
    <name type="scientific">Pisum sativum</name>
    <name type="common">Garden pea</name>
    <name type="synonym">Lathyrus oleraceus</name>
    <dbReference type="NCBI Taxonomy" id="3888"/>
    <lineage>
        <taxon>Eukaryota</taxon>
        <taxon>Viridiplantae</taxon>
        <taxon>Streptophyta</taxon>
        <taxon>Embryophyta</taxon>
        <taxon>Tracheophyta</taxon>
        <taxon>Spermatophyta</taxon>
        <taxon>Magnoliopsida</taxon>
        <taxon>eudicotyledons</taxon>
        <taxon>Gunneridae</taxon>
        <taxon>Pentapetalae</taxon>
        <taxon>rosids</taxon>
        <taxon>fabids</taxon>
        <taxon>Fabales</taxon>
        <taxon>Fabaceae</taxon>
        <taxon>Papilionoideae</taxon>
        <taxon>50 kb inversion clade</taxon>
        <taxon>NPAAA clade</taxon>
        <taxon>Hologalegina</taxon>
        <taxon>IRL clade</taxon>
        <taxon>Fabeae</taxon>
        <taxon>Lathyrus</taxon>
    </lineage>
</organism>